<reference evidence="1" key="1">
    <citation type="submission" date="2019-10" db="EMBL/GenBank/DDBJ databases">
        <authorList>
            <person name="Soares A.E.R."/>
            <person name="Aleixo A."/>
            <person name="Schneider P."/>
            <person name="Miyaki C.Y."/>
            <person name="Schneider M.P."/>
            <person name="Mello C."/>
            <person name="Vasconcelos A.T.R."/>
        </authorList>
    </citation>
    <scope>NUCLEOTIDE SEQUENCE</scope>
    <source>
        <tissue evidence="1">Muscle</tissue>
    </source>
</reference>
<evidence type="ECO:0000313" key="1">
    <source>
        <dbReference type="EMBL" id="KAJ7405119.1"/>
    </source>
</evidence>
<comment type="caution">
    <text evidence="1">The sequence shown here is derived from an EMBL/GenBank/DDBJ whole genome shotgun (WGS) entry which is preliminary data.</text>
</comment>
<sequence>MVIRSREVIVPLYSALVRPYLKYCIQLWGPQQRKDIDMLQTLNEKPTHKEYGSNGILFTEIQTVPQILHGHADLNLFIPQPVVITWVAVTQVQDLALGLVEFPEVYTDPLLYLVQAPLDGIPSIWCVNYTIQLGTLRKFAEGALNPTVNVIDEDIKQ</sequence>
<accession>A0ABQ9CRH8</accession>
<dbReference type="EMBL" id="WHWB01034727">
    <property type="protein sequence ID" value="KAJ7405119.1"/>
    <property type="molecule type" value="Genomic_DNA"/>
</dbReference>
<evidence type="ECO:0000313" key="2">
    <source>
        <dbReference type="Proteomes" id="UP001145742"/>
    </source>
</evidence>
<organism evidence="1 2">
    <name type="scientific">Willisornis vidua</name>
    <name type="common">Xingu scale-backed antbird</name>
    <dbReference type="NCBI Taxonomy" id="1566151"/>
    <lineage>
        <taxon>Eukaryota</taxon>
        <taxon>Metazoa</taxon>
        <taxon>Chordata</taxon>
        <taxon>Craniata</taxon>
        <taxon>Vertebrata</taxon>
        <taxon>Euteleostomi</taxon>
        <taxon>Archelosauria</taxon>
        <taxon>Archosauria</taxon>
        <taxon>Dinosauria</taxon>
        <taxon>Saurischia</taxon>
        <taxon>Theropoda</taxon>
        <taxon>Coelurosauria</taxon>
        <taxon>Aves</taxon>
        <taxon>Neognathae</taxon>
        <taxon>Neoaves</taxon>
        <taxon>Telluraves</taxon>
        <taxon>Australaves</taxon>
        <taxon>Passeriformes</taxon>
        <taxon>Thamnophilidae</taxon>
        <taxon>Willisornis</taxon>
    </lineage>
</organism>
<name>A0ABQ9CRH8_9PASS</name>
<keyword evidence="2" id="KW-1185">Reference proteome</keyword>
<gene>
    <name evidence="1" type="ORF">WISP_141794</name>
</gene>
<proteinExistence type="predicted"/>
<protein>
    <submittedName>
        <fullName evidence="1">Uncharacterized protein</fullName>
    </submittedName>
</protein>
<dbReference type="Proteomes" id="UP001145742">
    <property type="component" value="Unassembled WGS sequence"/>
</dbReference>